<evidence type="ECO:0000256" key="1">
    <source>
        <dbReference type="ARBA" id="ARBA00006153"/>
    </source>
</evidence>
<keyword evidence="3" id="KW-0732">Signal</keyword>
<keyword evidence="2 4" id="KW-0378">Hydrolase</keyword>
<dbReference type="InterPro" id="IPR002933">
    <property type="entry name" value="Peptidase_M20"/>
</dbReference>
<feature type="chain" id="PRO_5045943012" evidence="3">
    <location>
        <begin position="20"/>
        <end position="444"/>
    </location>
</feature>
<dbReference type="RefSeq" id="WP_019598589.1">
    <property type="nucleotide sequence ID" value="NZ_FNQC01000010.1"/>
</dbReference>
<proteinExistence type="inferred from homology"/>
<dbReference type="InterPro" id="IPR036264">
    <property type="entry name" value="Bact_exopeptidase_dim_dom"/>
</dbReference>
<evidence type="ECO:0000313" key="4">
    <source>
        <dbReference type="EMBL" id="SDZ32296.1"/>
    </source>
</evidence>
<reference evidence="4 5" key="1">
    <citation type="submission" date="2016-10" db="EMBL/GenBank/DDBJ databases">
        <authorList>
            <person name="Varghese N."/>
            <person name="Submissions S."/>
        </authorList>
    </citation>
    <scope>NUCLEOTIDE SEQUENCE [LARGE SCALE GENOMIC DNA]</scope>
    <source>
        <strain evidence="4 5">DSM 17997</strain>
    </source>
</reference>
<protein>
    <submittedName>
        <fullName evidence="4">N-carbamoyl-L-amino-acid hydrolase</fullName>
    </submittedName>
</protein>
<comment type="caution">
    <text evidence="4">The sequence shown here is derived from an EMBL/GenBank/DDBJ whole genome shotgun (WGS) entry which is preliminary data.</text>
</comment>
<dbReference type="NCBIfam" id="TIGR01879">
    <property type="entry name" value="hydantase"/>
    <property type="match status" value="1"/>
</dbReference>
<dbReference type="PIRSF" id="PIRSF001235">
    <property type="entry name" value="Amidase_carbamoylase"/>
    <property type="match status" value="1"/>
</dbReference>
<name>A0A1H3S2S0_9BACT</name>
<accession>A0A1H3S2S0</accession>
<sequence>MKSLILSISFLLFSLSVMAQVSFSTDPIKVNEQRIEKRIFELAAFGKNEKGEPFRVAYSHGDIEGRAYFMDLMRKAGLEVHVDYAGNIIGKRAGKDPSKKPIAFGSHIDMVPNGGNYDGAYGSITALEIIEVLNENKIITNHPLEVIIFQNEEGGLVGSRALTGNINKAALSQRSASGLTLEEGIRAIGGDPKRLDEVVRKKGDLTAFLEIHIEQSKVLESQGIDVAIVEGIVGIEDWDITIVGMANHAGSTPMNDRQDALIAASRLVLAVNEVVNSYEGAQVGSVGKISVPSGAPNVIPGKVEMSLQMRDLSAEKIMKMFVDIERRAEQIAKETNTQIQFENLNLGTTPTFASQEMQDKMMEAANALGISNIKMQSGAGHDVQEMAALGPIGLVFIPSKDGISHNPKEYSSPKEMANGANVMLHTVLLLDKSLTEKDIGIQLK</sequence>
<keyword evidence="5" id="KW-1185">Reference proteome</keyword>
<dbReference type="CDD" id="cd03884">
    <property type="entry name" value="M20_bAS"/>
    <property type="match status" value="1"/>
</dbReference>
<dbReference type="Pfam" id="PF01546">
    <property type="entry name" value="Peptidase_M20"/>
    <property type="match status" value="1"/>
</dbReference>
<evidence type="ECO:0000313" key="5">
    <source>
        <dbReference type="Proteomes" id="UP000199663"/>
    </source>
</evidence>
<dbReference type="EMBL" id="FNQC01000010">
    <property type="protein sequence ID" value="SDZ32296.1"/>
    <property type="molecule type" value="Genomic_DNA"/>
</dbReference>
<evidence type="ECO:0000256" key="2">
    <source>
        <dbReference type="ARBA" id="ARBA00022801"/>
    </source>
</evidence>
<dbReference type="SUPFAM" id="SSF55031">
    <property type="entry name" value="Bacterial exopeptidase dimerisation domain"/>
    <property type="match status" value="1"/>
</dbReference>
<organism evidence="4 5">
    <name type="scientific">Rhodonellum ikkaensis</name>
    <dbReference type="NCBI Taxonomy" id="336829"/>
    <lineage>
        <taxon>Bacteria</taxon>
        <taxon>Pseudomonadati</taxon>
        <taxon>Bacteroidota</taxon>
        <taxon>Cytophagia</taxon>
        <taxon>Cytophagales</taxon>
        <taxon>Cytophagaceae</taxon>
        <taxon>Rhodonellum</taxon>
    </lineage>
</organism>
<dbReference type="Proteomes" id="UP000199663">
    <property type="component" value="Unassembled WGS sequence"/>
</dbReference>
<dbReference type="PANTHER" id="PTHR32494:SF5">
    <property type="entry name" value="ALLANTOATE AMIDOHYDROLASE"/>
    <property type="match status" value="1"/>
</dbReference>
<feature type="signal peptide" evidence="3">
    <location>
        <begin position="1"/>
        <end position="19"/>
    </location>
</feature>
<dbReference type="Gene3D" id="3.30.70.360">
    <property type="match status" value="1"/>
</dbReference>
<dbReference type="InterPro" id="IPR010158">
    <property type="entry name" value="Amidase_Cbmase"/>
</dbReference>
<comment type="similarity">
    <text evidence="1">Belongs to the peptidase M20 family.</text>
</comment>
<gene>
    <name evidence="4" type="ORF">SAMN05444412_11068</name>
</gene>
<dbReference type="NCBIfam" id="NF006771">
    <property type="entry name" value="PRK09290.1-5"/>
    <property type="match status" value="1"/>
</dbReference>
<dbReference type="GO" id="GO:0016787">
    <property type="term" value="F:hydrolase activity"/>
    <property type="evidence" value="ECO:0007669"/>
    <property type="project" value="UniProtKB-KW"/>
</dbReference>
<dbReference type="PANTHER" id="PTHR32494">
    <property type="entry name" value="ALLANTOATE DEIMINASE-RELATED"/>
    <property type="match status" value="1"/>
</dbReference>
<dbReference type="Gene3D" id="3.40.630.10">
    <property type="entry name" value="Zn peptidases"/>
    <property type="match status" value="1"/>
</dbReference>
<evidence type="ECO:0000256" key="3">
    <source>
        <dbReference type="SAM" id="SignalP"/>
    </source>
</evidence>
<dbReference type="SUPFAM" id="SSF53187">
    <property type="entry name" value="Zn-dependent exopeptidases"/>
    <property type="match status" value="1"/>
</dbReference>